<dbReference type="GO" id="GO:0032797">
    <property type="term" value="C:SMN complex"/>
    <property type="evidence" value="ECO:0007669"/>
    <property type="project" value="InterPro"/>
</dbReference>
<accession>A0AAD9PB74</accession>
<comment type="caution">
    <text evidence="1">The sequence shown here is derived from an EMBL/GenBank/DDBJ whole genome shotgun (WGS) entry which is preliminary data.</text>
</comment>
<dbReference type="Proteomes" id="UP001209878">
    <property type="component" value="Unassembled WGS sequence"/>
</dbReference>
<gene>
    <name evidence="1" type="ORF">NP493_51g05048</name>
</gene>
<dbReference type="PANTHER" id="PTHR15571:SF2">
    <property type="entry name" value="GEM-ASSOCIATED PROTEIN 4"/>
    <property type="match status" value="1"/>
</dbReference>
<reference evidence="1" key="1">
    <citation type="journal article" date="2023" name="Mol. Biol. Evol.">
        <title>Third-Generation Sequencing Reveals the Adaptive Role of the Epigenome in Three Deep-Sea Polychaetes.</title>
        <authorList>
            <person name="Perez M."/>
            <person name="Aroh O."/>
            <person name="Sun Y."/>
            <person name="Lan Y."/>
            <person name="Juniper S.K."/>
            <person name="Young C.R."/>
            <person name="Angers B."/>
            <person name="Qian P.Y."/>
        </authorList>
    </citation>
    <scope>NUCLEOTIDE SEQUENCE</scope>
    <source>
        <strain evidence="1">R07B-5</strain>
    </source>
</reference>
<dbReference type="AlphaFoldDB" id="A0AAD9PB74"/>
<dbReference type="EMBL" id="JAODUO010000050">
    <property type="protein sequence ID" value="KAK2191570.1"/>
    <property type="molecule type" value="Genomic_DNA"/>
</dbReference>
<dbReference type="GO" id="GO:0006364">
    <property type="term" value="P:rRNA processing"/>
    <property type="evidence" value="ECO:0007669"/>
    <property type="project" value="InterPro"/>
</dbReference>
<dbReference type="GO" id="GO:0000387">
    <property type="term" value="P:spliceosomal snRNP assembly"/>
    <property type="evidence" value="ECO:0007669"/>
    <property type="project" value="InterPro"/>
</dbReference>
<protein>
    <submittedName>
        <fullName evidence="1">Uncharacterized protein</fullName>
    </submittedName>
</protein>
<dbReference type="InterPro" id="IPR033265">
    <property type="entry name" value="GEMIN4"/>
</dbReference>
<keyword evidence="2" id="KW-1185">Reference proteome</keyword>
<dbReference type="PANTHER" id="PTHR15571">
    <property type="entry name" value="GEM-ASSOCIATED PROTEIN 4"/>
    <property type="match status" value="1"/>
</dbReference>
<organism evidence="1 2">
    <name type="scientific">Ridgeia piscesae</name>
    <name type="common">Tubeworm</name>
    <dbReference type="NCBI Taxonomy" id="27915"/>
    <lineage>
        <taxon>Eukaryota</taxon>
        <taxon>Metazoa</taxon>
        <taxon>Spiralia</taxon>
        <taxon>Lophotrochozoa</taxon>
        <taxon>Annelida</taxon>
        <taxon>Polychaeta</taxon>
        <taxon>Sedentaria</taxon>
        <taxon>Canalipalpata</taxon>
        <taxon>Sabellida</taxon>
        <taxon>Siboglinidae</taxon>
        <taxon>Ridgeia</taxon>
    </lineage>
</organism>
<proteinExistence type="predicted"/>
<name>A0AAD9PB74_RIDPI</name>
<evidence type="ECO:0000313" key="1">
    <source>
        <dbReference type="EMBL" id="KAK2191570.1"/>
    </source>
</evidence>
<evidence type="ECO:0000313" key="2">
    <source>
        <dbReference type="Proteomes" id="UP001209878"/>
    </source>
</evidence>
<sequence>MFDRHRGGDAVLQVIESVITEITLGVQCEFSSVESRHWKLKLTAILATAALRHEGLLASVNDEISALTTGIPPFGLPLYFELVKTCGWTEQLAEVLGMMDRNVSRRLLLSLCRHLTSVDNREIIIKADVSLLVDMCNFLLLHDNKIVFTSEPQFQGSNPPSKFIQQQLRAQQFWQRNNTDKTSGTRVGSVLHDELVQCLGAARLDGLTNECKARLFIALLNLQLCITHGRCYVMQKSVAESREFANSFEALTLSHLFGLPTVIGELGGNHCQEFPLVCTSLYNRASGKVSENILEILVRMWNSDMSRELWALLTAEDKPSSVCGGVSGHERYFLASILLEGCSQLKQPEGRTSLECGNALQMLSAKLEAMLAPFAEILLRWMEKKKDLENTCGSPEGQARAMFIIDERLKGYVECSLWWASTEDVKVISDERWLHCLERNLDVFASSPDHLKMLIRRLSQLRLMDQQDTADRLKEVVLAIFARLPPVLREDILEDVYKVYEPDLLFGVNPDFALQLLATFNRLVNSERDISKMLCEVSVLALQSPDQTLEKLVSEAFGNTGQVSLLVKIIQGVPVLGLRQSKEGCSCLCAAVKRVLRSDQPLSDQQQQAQVQCVQLLLQPYISISQTDIPYKKEPVLDVTEFLHMCVLPHINIVPREDSLNSSLSCINALALLRVAMETPAMQTCDWTVVERCNLFPMVLCLCSLADVCGNLSEDGATENLYMVKEIALEVLSSLIRTLSRQQSRRMDKAVQWLSQRMLRLHWTSRLYLHPLFAGCSHILPSVRDFSLSRSHSNIDFSNTLNTQMIWF</sequence>